<dbReference type="Proteomes" id="UP000006039">
    <property type="component" value="Unassembled WGS sequence"/>
</dbReference>
<sequence length="110" mass="11931">MRPAFFLAVLSSALVAAQWKLVCSPVPTDSCRPFCQCVGGMRDCPVSPPPQCQQYCRCDVDNSNPPPPYTGGRNGGGKPSPHNLPTPPQDGSSPRRAGRPKRLARRIMRN</sequence>
<proteinExistence type="predicted"/>
<evidence type="ECO:0000256" key="2">
    <source>
        <dbReference type="SAM" id="SignalP"/>
    </source>
</evidence>
<reference evidence="4" key="5">
    <citation type="submission" date="2018-04" db="UniProtKB">
        <authorList>
            <consortium name="EnsemblFungi"/>
        </authorList>
    </citation>
    <scope>IDENTIFICATION</scope>
    <source>
        <strain evidence="4">R3-111a-1</strain>
    </source>
</reference>
<dbReference type="EMBL" id="GL385401">
    <property type="protein sequence ID" value="EJT70814.1"/>
    <property type="molecule type" value="Genomic_DNA"/>
</dbReference>
<name>J3PEB4_GAET3</name>
<dbReference type="EnsemblFungi" id="EJT70814">
    <property type="protein sequence ID" value="EJT70814"/>
    <property type="gene ID" value="GGTG_11837"/>
</dbReference>
<dbReference type="VEuPathDB" id="FungiDB:GGTG_11837"/>
<evidence type="ECO:0008006" key="6">
    <source>
        <dbReference type="Google" id="ProtNLM"/>
    </source>
</evidence>
<organism evidence="3">
    <name type="scientific">Gaeumannomyces tritici (strain R3-111a-1)</name>
    <name type="common">Wheat and barley take-all root rot fungus</name>
    <name type="synonym">Gaeumannomyces graminis var. tritici</name>
    <dbReference type="NCBI Taxonomy" id="644352"/>
    <lineage>
        <taxon>Eukaryota</taxon>
        <taxon>Fungi</taxon>
        <taxon>Dikarya</taxon>
        <taxon>Ascomycota</taxon>
        <taxon>Pezizomycotina</taxon>
        <taxon>Sordariomycetes</taxon>
        <taxon>Sordariomycetidae</taxon>
        <taxon>Magnaporthales</taxon>
        <taxon>Magnaporthaceae</taxon>
        <taxon>Gaeumannomyces</taxon>
    </lineage>
</organism>
<gene>
    <name evidence="4" type="primary">20352295</name>
    <name evidence="3" type="ORF">GGTG_11837</name>
</gene>
<dbReference type="AlphaFoldDB" id="J3PEB4"/>
<feature type="chain" id="PRO_5015095288" description="Extracellular membrane protein CFEM domain-containing protein" evidence="2">
    <location>
        <begin position="20"/>
        <end position="110"/>
    </location>
</feature>
<accession>J3PEB4</accession>
<keyword evidence="2" id="KW-0732">Signal</keyword>
<evidence type="ECO:0000256" key="1">
    <source>
        <dbReference type="SAM" id="MobiDB-lite"/>
    </source>
</evidence>
<dbReference type="HOGENOM" id="CLU_2171249_0_0_1"/>
<feature type="compositionally biased region" description="Basic residues" evidence="1">
    <location>
        <begin position="96"/>
        <end position="110"/>
    </location>
</feature>
<evidence type="ECO:0000313" key="4">
    <source>
        <dbReference type="EnsemblFungi" id="EJT70814"/>
    </source>
</evidence>
<reference evidence="5" key="1">
    <citation type="submission" date="2010-07" db="EMBL/GenBank/DDBJ databases">
        <title>The genome sequence of Gaeumannomyces graminis var. tritici strain R3-111a-1.</title>
        <authorList>
            <consortium name="The Broad Institute Genome Sequencing Platform"/>
            <person name="Ma L.-J."/>
            <person name="Dead R."/>
            <person name="Young S."/>
            <person name="Zeng Q."/>
            <person name="Koehrsen M."/>
            <person name="Alvarado L."/>
            <person name="Berlin A."/>
            <person name="Chapman S.B."/>
            <person name="Chen Z."/>
            <person name="Freedman E."/>
            <person name="Gellesch M."/>
            <person name="Goldberg J."/>
            <person name="Griggs A."/>
            <person name="Gujja S."/>
            <person name="Heilman E.R."/>
            <person name="Heiman D."/>
            <person name="Hepburn T."/>
            <person name="Howarth C."/>
            <person name="Jen D."/>
            <person name="Larson L."/>
            <person name="Mehta T."/>
            <person name="Neiman D."/>
            <person name="Pearson M."/>
            <person name="Roberts A."/>
            <person name="Saif S."/>
            <person name="Shea T."/>
            <person name="Shenoy N."/>
            <person name="Sisk P."/>
            <person name="Stolte C."/>
            <person name="Sykes S."/>
            <person name="Walk T."/>
            <person name="White J."/>
            <person name="Yandava C."/>
            <person name="Haas B."/>
            <person name="Nusbaum C."/>
            <person name="Birren B."/>
        </authorList>
    </citation>
    <scope>NUCLEOTIDE SEQUENCE [LARGE SCALE GENOMIC DNA]</scope>
    <source>
        <strain evidence="5">R3-111a-1</strain>
    </source>
</reference>
<evidence type="ECO:0000313" key="3">
    <source>
        <dbReference type="EMBL" id="EJT70814.1"/>
    </source>
</evidence>
<reference evidence="3" key="2">
    <citation type="submission" date="2010-07" db="EMBL/GenBank/DDBJ databases">
        <authorList>
            <consortium name="The Broad Institute Genome Sequencing Platform"/>
            <consortium name="Broad Institute Genome Sequencing Center for Infectious Disease"/>
            <person name="Ma L.-J."/>
            <person name="Dead R."/>
            <person name="Young S."/>
            <person name="Zeng Q."/>
            <person name="Koehrsen M."/>
            <person name="Alvarado L."/>
            <person name="Berlin A."/>
            <person name="Chapman S.B."/>
            <person name="Chen Z."/>
            <person name="Freedman E."/>
            <person name="Gellesch M."/>
            <person name="Goldberg J."/>
            <person name="Griggs A."/>
            <person name="Gujja S."/>
            <person name="Heilman E.R."/>
            <person name="Heiman D."/>
            <person name="Hepburn T."/>
            <person name="Howarth C."/>
            <person name="Jen D."/>
            <person name="Larson L."/>
            <person name="Mehta T."/>
            <person name="Neiman D."/>
            <person name="Pearson M."/>
            <person name="Roberts A."/>
            <person name="Saif S."/>
            <person name="Shea T."/>
            <person name="Shenoy N."/>
            <person name="Sisk P."/>
            <person name="Stolte C."/>
            <person name="Sykes S."/>
            <person name="Walk T."/>
            <person name="White J."/>
            <person name="Yandava C."/>
            <person name="Haas B."/>
            <person name="Nusbaum C."/>
            <person name="Birren B."/>
        </authorList>
    </citation>
    <scope>NUCLEOTIDE SEQUENCE</scope>
    <source>
        <strain evidence="3">R3-111a-1</strain>
    </source>
</reference>
<dbReference type="RefSeq" id="XP_009227992.1">
    <property type="nucleotide sequence ID" value="XM_009229728.1"/>
</dbReference>
<evidence type="ECO:0000313" key="5">
    <source>
        <dbReference type="Proteomes" id="UP000006039"/>
    </source>
</evidence>
<dbReference type="GeneID" id="20352295"/>
<protein>
    <recommendedName>
        <fullName evidence="6">Extracellular membrane protein CFEM domain-containing protein</fullName>
    </recommendedName>
</protein>
<keyword evidence="5" id="KW-1185">Reference proteome</keyword>
<reference evidence="3" key="3">
    <citation type="submission" date="2010-09" db="EMBL/GenBank/DDBJ databases">
        <title>Annotation of Gaeumannomyces graminis var. tritici R3-111a-1.</title>
        <authorList>
            <consortium name="The Broad Institute Genome Sequencing Platform"/>
            <person name="Ma L.-J."/>
            <person name="Dead R."/>
            <person name="Young S.K."/>
            <person name="Zeng Q."/>
            <person name="Gargeya S."/>
            <person name="Fitzgerald M."/>
            <person name="Haas B."/>
            <person name="Abouelleil A."/>
            <person name="Alvarado L."/>
            <person name="Arachchi H.M."/>
            <person name="Berlin A."/>
            <person name="Brown A."/>
            <person name="Chapman S.B."/>
            <person name="Chen Z."/>
            <person name="Dunbar C."/>
            <person name="Freedman E."/>
            <person name="Gearin G."/>
            <person name="Gellesch M."/>
            <person name="Goldberg J."/>
            <person name="Griggs A."/>
            <person name="Gujja S."/>
            <person name="Heiman D."/>
            <person name="Howarth C."/>
            <person name="Larson L."/>
            <person name="Lui A."/>
            <person name="MacDonald P.J.P."/>
            <person name="Mehta T."/>
            <person name="Montmayeur A."/>
            <person name="Murphy C."/>
            <person name="Neiman D."/>
            <person name="Pearson M."/>
            <person name="Priest M."/>
            <person name="Roberts A."/>
            <person name="Saif S."/>
            <person name="Shea T."/>
            <person name="Shenoy N."/>
            <person name="Sisk P."/>
            <person name="Stolte C."/>
            <person name="Sykes S."/>
            <person name="Yandava C."/>
            <person name="Wortman J."/>
            <person name="Nusbaum C."/>
            <person name="Birren B."/>
        </authorList>
    </citation>
    <scope>NUCLEOTIDE SEQUENCE</scope>
    <source>
        <strain evidence="3">R3-111a-1</strain>
    </source>
</reference>
<feature type="region of interest" description="Disordered" evidence="1">
    <location>
        <begin position="66"/>
        <end position="110"/>
    </location>
</feature>
<reference evidence="4" key="4">
    <citation type="journal article" date="2015" name="G3 (Bethesda)">
        <title>Genome sequences of three phytopathogenic species of the Magnaporthaceae family of fungi.</title>
        <authorList>
            <person name="Okagaki L.H."/>
            <person name="Nunes C.C."/>
            <person name="Sailsbery J."/>
            <person name="Clay B."/>
            <person name="Brown D."/>
            <person name="John T."/>
            <person name="Oh Y."/>
            <person name="Young N."/>
            <person name="Fitzgerald M."/>
            <person name="Haas B.J."/>
            <person name="Zeng Q."/>
            <person name="Young S."/>
            <person name="Adiconis X."/>
            <person name="Fan L."/>
            <person name="Levin J.Z."/>
            <person name="Mitchell T.K."/>
            <person name="Okubara P.A."/>
            <person name="Farman M.L."/>
            <person name="Kohn L.M."/>
            <person name="Birren B."/>
            <person name="Ma L.-J."/>
            <person name="Dean R.A."/>
        </authorList>
    </citation>
    <scope>NUCLEOTIDE SEQUENCE</scope>
    <source>
        <strain evidence="4">R3-111a-1</strain>
    </source>
</reference>
<feature type="signal peptide" evidence="2">
    <location>
        <begin position="1"/>
        <end position="19"/>
    </location>
</feature>